<dbReference type="Proteomes" id="UP001059610">
    <property type="component" value="Unassembled WGS sequence"/>
</dbReference>
<protein>
    <recommendedName>
        <fullName evidence="2">3'-phosphate/5'-hydroxy nucleic acid ligase</fullName>
        <ecNumber evidence="2">6.5.1.8</ecNumber>
    </recommendedName>
</protein>
<dbReference type="PANTHER" id="PTHR11118">
    <property type="entry name" value="RNA-SPLICING LIGASE RTCB HOMOLOG"/>
    <property type="match status" value="1"/>
</dbReference>
<keyword evidence="5" id="KW-0547">Nucleotide-binding</keyword>
<dbReference type="NCBIfam" id="TIGR03073">
    <property type="entry name" value="release_rtcB"/>
    <property type="match status" value="1"/>
</dbReference>
<dbReference type="Pfam" id="PF01139">
    <property type="entry name" value="RtcB"/>
    <property type="match status" value="2"/>
</dbReference>
<comment type="catalytic activity">
    <reaction evidence="9">
        <text>a 3'-end 3'-phospho-ribonucleotide-RNA + a 5'-end dephospho-ribonucleoside-RNA + GTP = a ribonucleotidyl-ribonucleotide-RNA + GMP + diphosphate</text>
        <dbReference type="Rhea" id="RHEA:68076"/>
        <dbReference type="Rhea" id="RHEA-COMP:10463"/>
        <dbReference type="Rhea" id="RHEA-COMP:13936"/>
        <dbReference type="Rhea" id="RHEA-COMP:17355"/>
        <dbReference type="ChEBI" id="CHEBI:33019"/>
        <dbReference type="ChEBI" id="CHEBI:37565"/>
        <dbReference type="ChEBI" id="CHEBI:58115"/>
        <dbReference type="ChEBI" id="CHEBI:83062"/>
        <dbReference type="ChEBI" id="CHEBI:138284"/>
        <dbReference type="ChEBI" id="CHEBI:173118"/>
        <dbReference type="EC" id="6.5.1.8"/>
    </reaction>
</comment>
<dbReference type="NCBIfam" id="NF007153">
    <property type="entry name" value="PRK09588.1"/>
    <property type="match status" value="1"/>
</dbReference>
<dbReference type="EMBL" id="BRLJ01000001">
    <property type="protein sequence ID" value="GKX62132.1"/>
    <property type="molecule type" value="Genomic_DNA"/>
</dbReference>
<comment type="cofactor">
    <cofactor evidence="1">
        <name>Mn(2+)</name>
        <dbReference type="ChEBI" id="CHEBI:29035"/>
    </cofactor>
</comment>
<comment type="caution">
    <text evidence="10">The sequence shown here is derived from an EMBL/GenBank/DDBJ whole genome shotgun (WGS) entry which is preliminary data.</text>
</comment>
<evidence type="ECO:0000256" key="2">
    <source>
        <dbReference type="ARBA" id="ARBA00012726"/>
    </source>
</evidence>
<evidence type="ECO:0000256" key="4">
    <source>
        <dbReference type="ARBA" id="ARBA00022723"/>
    </source>
</evidence>
<dbReference type="Gene3D" id="3.90.1860.10">
    <property type="entry name" value="tRNA-splicing ligase RtcB"/>
    <property type="match status" value="1"/>
</dbReference>
<keyword evidence="4" id="KW-0479">Metal-binding</keyword>
<dbReference type="InterPro" id="IPR017510">
    <property type="entry name" value="RtcB2"/>
</dbReference>
<name>A0ABQ5LET5_9GAMM</name>
<proteinExistence type="predicted"/>
<evidence type="ECO:0000256" key="8">
    <source>
        <dbReference type="ARBA" id="ARBA00023211"/>
    </source>
</evidence>
<keyword evidence="3" id="KW-0436">Ligase</keyword>
<dbReference type="EC" id="6.5.1.8" evidence="2"/>
<gene>
    <name evidence="10" type="ORF">SOASR032_07010</name>
</gene>
<keyword evidence="11" id="KW-1185">Reference proteome</keyword>
<evidence type="ECO:0000256" key="3">
    <source>
        <dbReference type="ARBA" id="ARBA00022598"/>
    </source>
</evidence>
<accession>A0ABQ5LET5</accession>
<dbReference type="InterPro" id="IPR001233">
    <property type="entry name" value="RtcB"/>
</dbReference>
<dbReference type="SUPFAM" id="SSF103365">
    <property type="entry name" value="Hypothetical protein PH1602"/>
    <property type="match status" value="1"/>
</dbReference>
<evidence type="ECO:0000256" key="7">
    <source>
        <dbReference type="ARBA" id="ARBA00023134"/>
    </source>
</evidence>
<evidence type="ECO:0000313" key="10">
    <source>
        <dbReference type="EMBL" id="GKX62132.1"/>
    </source>
</evidence>
<organism evidence="10 11">
    <name type="scientific">Pragia fontium</name>
    <dbReference type="NCBI Taxonomy" id="82985"/>
    <lineage>
        <taxon>Bacteria</taxon>
        <taxon>Pseudomonadati</taxon>
        <taxon>Pseudomonadota</taxon>
        <taxon>Gammaproteobacteria</taxon>
        <taxon>Enterobacterales</taxon>
        <taxon>Budviciaceae</taxon>
        <taxon>Pragia</taxon>
    </lineage>
</organism>
<evidence type="ECO:0000256" key="5">
    <source>
        <dbReference type="ARBA" id="ARBA00022741"/>
    </source>
</evidence>
<sequence>MDWYMGNFIRPLSDRVSYIASDDTWIEGSAIQQLNTTAALPDMTYVVGMPDLHPGRGYPIGAAFFSVNRFYPALVGNDIGCGMSLWQTGIDAKRLQLDKLEKKVQGMGDFAKPEWLAERLAPDMLQHEFAGSLGSIGGGNHFAELQQLDQIYHHDITDQLGLDKHNLLLLVHSGSRGLGQAILRRHVDQFNHGGLTENSADADVYMTEHNQALHFAELNRQLIAQRLLDQIKTDGQCLIDINHNLVEPCQISGLKGWLHRKGATPSNRGAVIIPGSRGDYSYLVMPIASEHSLYSLAHGAGRKWMRSECKSRLSSRFTPLQLKRTTMGGRVICQDRQLIYEEAPEAYKSISSVIDSLVGAKLIVVLARLKPVLTYKTSGGKSE</sequence>
<keyword evidence="8" id="KW-0464">Manganese</keyword>
<keyword evidence="7" id="KW-0342">GTP-binding</keyword>
<evidence type="ECO:0000256" key="9">
    <source>
        <dbReference type="ARBA" id="ARBA00047746"/>
    </source>
</evidence>
<dbReference type="PANTHER" id="PTHR11118:SF1">
    <property type="entry name" value="RNA-SPLICING LIGASE RTCB HOMOLOG"/>
    <property type="match status" value="1"/>
</dbReference>
<evidence type="ECO:0000256" key="1">
    <source>
        <dbReference type="ARBA" id="ARBA00001936"/>
    </source>
</evidence>
<evidence type="ECO:0000256" key="6">
    <source>
        <dbReference type="ARBA" id="ARBA00022800"/>
    </source>
</evidence>
<reference evidence="10" key="1">
    <citation type="submission" date="2022-06" db="EMBL/GenBank/DDBJ databases">
        <title>Draft genome sequences of Pragia fontium str. JCM24417.</title>
        <authorList>
            <person name="Wakabayashi Y."/>
            <person name="Kojima K."/>
        </authorList>
    </citation>
    <scope>NUCLEOTIDE SEQUENCE</scope>
    <source>
        <strain evidence="10">JCM 24417</strain>
    </source>
</reference>
<keyword evidence="6" id="KW-0692">RNA repair</keyword>
<dbReference type="InterPro" id="IPR036025">
    <property type="entry name" value="RtcB-like_sf"/>
</dbReference>
<evidence type="ECO:0000313" key="11">
    <source>
        <dbReference type="Proteomes" id="UP001059610"/>
    </source>
</evidence>